<accession>A0A7V3REH3</accession>
<organism evidence="1">
    <name type="scientific">Mesoaciditoga lauensis</name>
    <dbReference type="NCBI Taxonomy" id="1495039"/>
    <lineage>
        <taxon>Bacteria</taxon>
        <taxon>Thermotogati</taxon>
        <taxon>Thermotogota</taxon>
        <taxon>Thermotogae</taxon>
        <taxon>Mesoaciditogales</taxon>
        <taxon>Mesoaciditogaceae</taxon>
        <taxon>Mesoaciditoga</taxon>
    </lineage>
</organism>
<reference evidence="1" key="1">
    <citation type="journal article" date="2020" name="mSystems">
        <title>Genome- and Community-Level Interaction Insights into Carbon Utilization and Element Cycling Functions of Hydrothermarchaeota in Hydrothermal Sediment.</title>
        <authorList>
            <person name="Zhou Z."/>
            <person name="Liu Y."/>
            <person name="Xu W."/>
            <person name="Pan J."/>
            <person name="Luo Z.H."/>
            <person name="Li M."/>
        </authorList>
    </citation>
    <scope>NUCLEOTIDE SEQUENCE [LARGE SCALE GENOMIC DNA]</scope>
    <source>
        <strain evidence="1">SpSt-966</strain>
    </source>
</reference>
<proteinExistence type="predicted"/>
<gene>
    <name evidence="1" type="ORF">ENX73_03330</name>
</gene>
<protein>
    <submittedName>
        <fullName evidence="1">Cobalamin biosynthesis protein CobQ</fullName>
    </submittedName>
</protein>
<sequence>MFGSGKTEISLNTALNLKRDVEHVALIDIDVISPYFRSRDEKSYLEKTGIKMVTAPDAYIHADLPIIAAEVGGYLSNEEYFTVADVGGNEDGAIVLGSLKNFLDKSKKSVFFVINVFRPFSSNEDEIISNILRISQSARVKIDYLINNSNIGSETGAEEIENGEEIVKAVSIRTGIPVAFTAISNDIDYSGTFPVFKMVKFMKNPW</sequence>
<dbReference type="AlphaFoldDB" id="A0A7V3REH3"/>
<name>A0A7V3REH3_9BACT</name>
<comment type="caution">
    <text evidence="1">The sequence shown here is derived from an EMBL/GenBank/DDBJ whole genome shotgun (WGS) entry which is preliminary data.</text>
</comment>
<evidence type="ECO:0000313" key="1">
    <source>
        <dbReference type="EMBL" id="HGE75140.1"/>
    </source>
</evidence>
<dbReference type="EMBL" id="DTPE01000139">
    <property type="protein sequence ID" value="HGE75140.1"/>
    <property type="molecule type" value="Genomic_DNA"/>
</dbReference>